<dbReference type="Gene3D" id="1.20.120.520">
    <property type="entry name" value="nmb1532 protein domain like"/>
    <property type="match status" value="1"/>
</dbReference>
<dbReference type="GO" id="GO:0005886">
    <property type="term" value="C:plasma membrane"/>
    <property type="evidence" value="ECO:0007669"/>
    <property type="project" value="TreeGrafter"/>
</dbReference>
<dbReference type="Proteomes" id="UP000000366">
    <property type="component" value="Chromosome"/>
</dbReference>
<dbReference type="eggNOG" id="COG3945">
    <property type="taxonomic scope" value="Bacteria"/>
</dbReference>
<dbReference type="CDD" id="cd12108">
    <property type="entry name" value="Hr-like"/>
    <property type="match status" value="1"/>
</dbReference>
<protein>
    <submittedName>
        <fullName evidence="2">Predicted rhodopsin-like G-protein coupled receptor superfamily</fullName>
    </submittedName>
</protein>
<dbReference type="HOGENOM" id="CLU_095978_0_0_4"/>
<accession>A2SFH7</accession>
<organism evidence="2 3">
    <name type="scientific">Methylibium petroleiphilum (strain ATCC BAA-1232 / LMG 22953 / PM1)</name>
    <dbReference type="NCBI Taxonomy" id="420662"/>
    <lineage>
        <taxon>Bacteria</taxon>
        <taxon>Pseudomonadati</taxon>
        <taxon>Pseudomonadota</taxon>
        <taxon>Betaproteobacteria</taxon>
        <taxon>Burkholderiales</taxon>
        <taxon>Sphaerotilaceae</taxon>
        <taxon>Methylibium</taxon>
    </lineage>
</organism>
<dbReference type="EMBL" id="CP000555">
    <property type="protein sequence ID" value="ABM94316.1"/>
    <property type="molecule type" value="Genomic_DNA"/>
</dbReference>
<dbReference type="PANTHER" id="PTHR39966:SF1">
    <property type="entry name" value="HEMERYTHRIN-LIKE DOMAIN-CONTAINING PROTEIN"/>
    <property type="match status" value="1"/>
</dbReference>
<dbReference type="AlphaFoldDB" id="A2SFH7"/>
<sequence>MAVRFLTLHQPPVHASLTIIRQEHRALSAMLRAIHLMLGEHRRRGTLPDFGMLRAMLFYVDEFPERLHHAKESRLLFPMLRSRSAERTAVLNRLDQDHAQGEQFIRKLEHELLAFEVMAETPQGEERRERFERSMTAYMHFYLNHMRTEEAMVLPMAERVLGDQDWSELDAAFLQNRDPLAGDEGDAVYADVFRRITEAQPTLLGLGSALEALAGRATARSV</sequence>
<dbReference type="PANTHER" id="PTHR39966">
    <property type="entry name" value="BLL2471 PROTEIN-RELATED"/>
    <property type="match status" value="1"/>
</dbReference>
<dbReference type="KEGG" id="mpt:Mpe_A1354"/>
<feature type="domain" description="Hemerythrin-like" evidence="1">
    <location>
        <begin position="18"/>
        <end position="157"/>
    </location>
</feature>
<dbReference type="Pfam" id="PF01814">
    <property type="entry name" value="Hemerythrin"/>
    <property type="match status" value="1"/>
</dbReference>
<gene>
    <name evidence="2" type="ordered locus">Mpe_A1354</name>
</gene>
<dbReference type="STRING" id="420662.Mpe_A1354"/>
<name>A2SFH7_METPP</name>
<evidence type="ECO:0000259" key="1">
    <source>
        <dbReference type="Pfam" id="PF01814"/>
    </source>
</evidence>
<evidence type="ECO:0000313" key="3">
    <source>
        <dbReference type="Proteomes" id="UP000000366"/>
    </source>
</evidence>
<proteinExistence type="predicted"/>
<evidence type="ECO:0000313" key="2">
    <source>
        <dbReference type="EMBL" id="ABM94316.1"/>
    </source>
</evidence>
<dbReference type="InterPro" id="IPR012312">
    <property type="entry name" value="Hemerythrin-like"/>
</dbReference>
<reference evidence="2 3" key="1">
    <citation type="journal article" date="2007" name="J. Bacteriol.">
        <title>Whole-genome analysis of the methyl tert-butyl ether-degrading beta-proteobacterium Methylibium petroleiphilum PM1.</title>
        <authorList>
            <person name="Kane S.R."/>
            <person name="Chakicherla A.Y."/>
            <person name="Chain P.S.G."/>
            <person name="Schmidt R."/>
            <person name="Shin M.W."/>
            <person name="Legler T.C."/>
            <person name="Scow K.M."/>
            <person name="Larimer F.W."/>
            <person name="Lucas S.M."/>
            <person name="Richardson P.M."/>
            <person name="Hristova K.R."/>
        </authorList>
    </citation>
    <scope>NUCLEOTIDE SEQUENCE [LARGE SCALE GENOMIC DNA]</scope>
    <source>
        <strain evidence="3">ATCC BAA-1232 / LMG 22953 / PM1</strain>
    </source>
</reference>
<keyword evidence="2" id="KW-0675">Receptor</keyword>
<keyword evidence="3" id="KW-1185">Reference proteome</keyword>